<dbReference type="STRING" id="1330534.L323_13505"/>
<dbReference type="EMBL" id="ATAY01000063">
    <property type="protein sequence ID" value="EPR10561.1"/>
    <property type="molecule type" value="Genomic_DNA"/>
</dbReference>
<evidence type="ECO:0000313" key="1">
    <source>
        <dbReference type="EMBL" id="EPR10561.1"/>
    </source>
</evidence>
<sequence>MSFELSHTAIQNGNMPEYLLTMAKLDLLLIKSA</sequence>
<proteinExistence type="predicted"/>
<name>U4R0A7_9FIRM</name>
<comment type="caution">
    <text evidence="1">The sequence shown here is derived from an EMBL/GenBank/DDBJ whole genome shotgun (WGS) entry which is preliminary data.</text>
</comment>
<protein>
    <submittedName>
        <fullName evidence="1">Uncharacterized protein</fullName>
    </submittedName>
</protein>
<dbReference type="Proteomes" id="UP000016860">
    <property type="component" value="Unassembled WGS sequence"/>
</dbReference>
<reference evidence="1 2" key="1">
    <citation type="journal article" date="2013" name="Genome Announc.">
        <title>Draft Genome Sequence of the Cellulolytic Bacterium Clostridium papyrosolvens C7 (ATCC 700395).</title>
        <authorList>
            <person name="Zepeda V."/>
            <person name="Dassa B."/>
            <person name="Borovok I."/>
            <person name="Lamed R."/>
            <person name="Bayer E.A."/>
            <person name="Cate J.H."/>
        </authorList>
    </citation>
    <scope>NUCLEOTIDE SEQUENCE [LARGE SCALE GENOMIC DNA]</scope>
    <source>
        <strain evidence="1 2">C7</strain>
    </source>
</reference>
<accession>U4R0A7</accession>
<dbReference type="AlphaFoldDB" id="U4R0A7"/>
<evidence type="ECO:0000313" key="2">
    <source>
        <dbReference type="Proteomes" id="UP000016860"/>
    </source>
</evidence>
<gene>
    <name evidence="1" type="ORF">L323_13505</name>
</gene>
<organism evidence="1 2">
    <name type="scientific">Ruminiclostridium papyrosolvens C7</name>
    <dbReference type="NCBI Taxonomy" id="1330534"/>
    <lineage>
        <taxon>Bacteria</taxon>
        <taxon>Bacillati</taxon>
        <taxon>Bacillota</taxon>
        <taxon>Clostridia</taxon>
        <taxon>Eubacteriales</taxon>
        <taxon>Oscillospiraceae</taxon>
        <taxon>Ruminiclostridium</taxon>
    </lineage>
</organism>